<evidence type="ECO:0000313" key="1">
    <source>
        <dbReference type="EMBL" id="GAA5192478.1"/>
    </source>
</evidence>
<proteinExistence type="predicted"/>
<comment type="caution">
    <text evidence="1">The sequence shown here is derived from an EMBL/GenBank/DDBJ whole genome shotgun (WGS) entry which is preliminary data.</text>
</comment>
<dbReference type="NCBIfam" id="NF041065">
    <property type="entry name" value="DpdH"/>
    <property type="match status" value="1"/>
</dbReference>
<organism evidence="1 2">
    <name type="scientific">Rugosimonospora acidiphila</name>
    <dbReference type="NCBI Taxonomy" id="556531"/>
    <lineage>
        <taxon>Bacteria</taxon>
        <taxon>Bacillati</taxon>
        <taxon>Actinomycetota</taxon>
        <taxon>Actinomycetes</taxon>
        <taxon>Micromonosporales</taxon>
        <taxon>Micromonosporaceae</taxon>
        <taxon>Rugosimonospora</taxon>
    </lineage>
</organism>
<accession>A0ABP9S7P1</accession>
<protein>
    <recommendedName>
        <fullName evidence="3">AAA+ ATPase domain-containing protein</fullName>
    </recommendedName>
</protein>
<evidence type="ECO:0008006" key="3">
    <source>
        <dbReference type="Google" id="ProtNLM"/>
    </source>
</evidence>
<keyword evidence="2" id="KW-1185">Reference proteome</keyword>
<name>A0ABP9S7P1_9ACTN</name>
<evidence type="ECO:0000313" key="2">
    <source>
        <dbReference type="Proteomes" id="UP001501570"/>
    </source>
</evidence>
<dbReference type="RefSeq" id="WP_345633897.1">
    <property type="nucleotide sequence ID" value="NZ_BAABJQ010000017.1"/>
</dbReference>
<dbReference type="Proteomes" id="UP001501570">
    <property type="component" value="Unassembled WGS sequence"/>
</dbReference>
<reference evidence="2" key="1">
    <citation type="journal article" date="2019" name="Int. J. Syst. Evol. Microbiol.">
        <title>The Global Catalogue of Microorganisms (GCM) 10K type strain sequencing project: providing services to taxonomists for standard genome sequencing and annotation.</title>
        <authorList>
            <consortium name="The Broad Institute Genomics Platform"/>
            <consortium name="The Broad Institute Genome Sequencing Center for Infectious Disease"/>
            <person name="Wu L."/>
            <person name="Ma J."/>
        </authorList>
    </citation>
    <scope>NUCLEOTIDE SEQUENCE [LARGE SCALE GENOMIC DNA]</scope>
    <source>
        <strain evidence="2">JCM 18304</strain>
    </source>
</reference>
<dbReference type="EMBL" id="BAABJQ010000017">
    <property type="protein sequence ID" value="GAA5192478.1"/>
    <property type="molecule type" value="Genomic_DNA"/>
</dbReference>
<gene>
    <name evidence="1" type="ORF">GCM10023322_52170</name>
</gene>
<sequence>MSWRGTLPAACWESSQASQIIPVEAESTPDGVFLATHSSLPIALRNQVQNAREPTIVDERALLTAVQQQPADQPIIPILGESGTGKSHLVRWLRINLKTKPSTRLIFVPKHNVSLRGILDRILTHATGERADDLRRKVVEAADAVADHGQARVRLRNELAFRVEHFGPRRDVGPEEAEIRTYLSSPTGLPALLQDPQFRALVMGDGSAIARLVSEKISGKGREDKGDAFGFRPTDLQFTLDDVSKAGAHAREVAASLQGHPELREAAARMLNEQLAPAVGEVFGVSGSDLKDILVELRVELRKQGLELLLLIEDFSIFQGIQGGLIDAITLISTQELDLCPMRVVMAVTTGYFTNEMPDTVYTRTYKVFDLELPEDGRRVLDRTAFVAKYLNAVRVGAAQIEERYRSNESDPNACEQCPVTDSCHAAFGSARGYGLFPFNRAALTRAILSQSKGDKFVARDILTRVIRPVLQNDQESIESGAFPTAEFYSDFRAGIDPESWNVEFDNALKTPGDDEISARRVRMVRFWGSGNGPENLSKVIHSAFGVAEVDGLASVRGVRSAGNATATNEPVVDVGTTQQAVSAVRSVRQEPRLVRAVDQWRQTGSLEQGVRNELRNLVHSAVVEYLMLDDGLGGSSSWTTQRVELRPSFDARYQVALDGPEWETAIIAIDRDNDAEVRALRALAWVNAEGGWLVVPNGEALQRLCHEQVVAWADRVSHALLPNRDARDEPELARLARLLLAMGKVLGIRDAYRSDWQSRLRAIFAPVPSGGSNDGRPALSKWREGLLANSKVISREHLQARLMRLAAFAQGGGKPLALDIPRLQRALQDRSADAQWPANTPENVKIAEDLITNAMGSLEQLYEEAVQLLPDLSELGADIKDAAGELNRLIDERAGAGELPGTIDRGAIGAAAKAIRQGDQQTVNRVREELSGWADLPVDERLKMLTGDWDNSAIRVRTWHEPAQEAVRALEQQLAGGQDSETPRDHDDAVTRLATAIETLQAEFAQLTGQEQPR</sequence>